<feature type="chain" id="PRO_5043945153" evidence="1">
    <location>
        <begin position="31"/>
        <end position="246"/>
    </location>
</feature>
<gene>
    <name evidence="2" type="ORF">CDCA_CDCA14G3922</name>
</gene>
<sequence length="246" mass="26487">MVRSQHAFRRLGVLALLVGWLLCAGQAILAERDTLGAYDVRELSADLDVAPAPWADDFLATTVRPILNETIAFDLNYTQFDYTLINSLLVVDPRLCLNTALTVGAANAVELLVLCTVEEVQAGNCSTGQPANISYALHSAGWTGDDYRSVALAAHLPASYFNFSSLIGEETGGLYGEHAFHAALSASAFVMSKLNHTLMTHEYRFAGAAFAALASYEVYAFVVVGNSPDQHCASTTNDVVHNTFSF</sequence>
<evidence type="ECO:0000313" key="2">
    <source>
        <dbReference type="EMBL" id="KAK4537897.1"/>
    </source>
</evidence>
<evidence type="ECO:0000313" key="3">
    <source>
        <dbReference type="Proteomes" id="UP001301350"/>
    </source>
</evidence>
<keyword evidence="3" id="KW-1185">Reference proteome</keyword>
<reference evidence="2 3" key="1">
    <citation type="submission" date="2022-07" db="EMBL/GenBank/DDBJ databases">
        <title>Genome-wide signatures of adaptation to extreme environments.</title>
        <authorList>
            <person name="Cho C.H."/>
            <person name="Yoon H.S."/>
        </authorList>
    </citation>
    <scope>NUCLEOTIDE SEQUENCE [LARGE SCALE GENOMIC DNA]</scope>
    <source>
        <strain evidence="2 3">DBV 063 E5</strain>
    </source>
</reference>
<organism evidence="2 3">
    <name type="scientific">Cyanidium caldarium</name>
    <name type="common">Red alga</name>
    <dbReference type="NCBI Taxonomy" id="2771"/>
    <lineage>
        <taxon>Eukaryota</taxon>
        <taxon>Rhodophyta</taxon>
        <taxon>Bangiophyceae</taxon>
        <taxon>Cyanidiales</taxon>
        <taxon>Cyanidiaceae</taxon>
        <taxon>Cyanidium</taxon>
    </lineage>
</organism>
<name>A0AAV9IZZ2_CYACA</name>
<protein>
    <submittedName>
        <fullName evidence="2">Uncharacterized protein</fullName>
    </submittedName>
</protein>
<proteinExistence type="predicted"/>
<dbReference type="Proteomes" id="UP001301350">
    <property type="component" value="Unassembled WGS sequence"/>
</dbReference>
<dbReference type="EMBL" id="JANCYW010000014">
    <property type="protein sequence ID" value="KAK4537897.1"/>
    <property type="molecule type" value="Genomic_DNA"/>
</dbReference>
<keyword evidence="1" id="KW-0732">Signal</keyword>
<evidence type="ECO:0000256" key="1">
    <source>
        <dbReference type="SAM" id="SignalP"/>
    </source>
</evidence>
<accession>A0AAV9IZZ2</accession>
<feature type="signal peptide" evidence="1">
    <location>
        <begin position="1"/>
        <end position="30"/>
    </location>
</feature>
<dbReference type="AlphaFoldDB" id="A0AAV9IZZ2"/>
<comment type="caution">
    <text evidence="2">The sequence shown here is derived from an EMBL/GenBank/DDBJ whole genome shotgun (WGS) entry which is preliminary data.</text>
</comment>